<gene>
    <name evidence="3" type="ORF">A4U43_C03F2080</name>
</gene>
<dbReference type="InterPro" id="IPR053168">
    <property type="entry name" value="Glutamic_endopeptidase"/>
</dbReference>
<feature type="domain" description="Neprosin PEP catalytic" evidence="2">
    <location>
        <begin position="135"/>
        <end position="377"/>
    </location>
</feature>
<evidence type="ECO:0000313" key="3">
    <source>
        <dbReference type="EMBL" id="ONK74031.1"/>
    </source>
</evidence>
<dbReference type="Proteomes" id="UP000243459">
    <property type="component" value="Chromosome 3"/>
</dbReference>
<evidence type="ECO:0000259" key="2">
    <source>
        <dbReference type="PROSITE" id="PS52045"/>
    </source>
</evidence>
<dbReference type="AlphaFoldDB" id="A0A5P1FBM0"/>
<sequence>MLVFVWFLLSNGVKGGRSLTGGEEKELDGKTRIIRKLAIKTIKNEDVGTIDCVEFDKQPTFVDPLSNNNSIQATHISHSNDGRIPVHTMSKIALESAACPSGTVPIRRTTAENSFRLKSSTESGSGQITIANPLNSAGPPGVHYAALVSDKGSYRGANAVLEVHAISGVGLDQYSGTIIMMFSGFGGPPENFNVISAGWLVHPKLYGDNLPRLTIFWTTDGYQHTNCFNLQCPGFVQKSSNYSPGMSLGEGLFPLFIFKDKQTGDWCLSTSDGKTEELIGWWPSSIFTSLAEEAEFIEWGGTVMSALDQKSPPMGNGRFPLYGARVSLISTLDENNNAQDPKGRLVADRSECYNAAWFGNRPAYGWSFYYGGPGGCLG</sequence>
<feature type="chain" id="PRO_5024354554" description="Neprosin PEP catalytic domain-containing protein" evidence="1">
    <location>
        <begin position="16"/>
        <end position="378"/>
    </location>
</feature>
<reference evidence="4" key="1">
    <citation type="journal article" date="2017" name="Nat. Commun.">
        <title>The asparagus genome sheds light on the origin and evolution of a young Y chromosome.</title>
        <authorList>
            <person name="Harkess A."/>
            <person name="Zhou J."/>
            <person name="Xu C."/>
            <person name="Bowers J.E."/>
            <person name="Van der Hulst R."/>
            <person name="Ayyampalayam S."/>
            <person name="Mercati F."/>
            <person name="Riccardi P."/>
            <person name="McKain M.R."/>
            <person name="Kakrana A."/>
            <person name="Tang H."/>
            <person name="Ray J."/>
            <person name="Groenendijk J."/>
            <person name="Arikit S."/>
            <person name="Mathioni S.M."/>
            <person name="Nakano M."/>
            <person name="Shan H."/>
            <person name="Telgmann-Rauber A."/>
            <person name="Kanno A."/>
            <person name="Yue Z."/>
            <person name="Chen H."/>
            <person name="Li W."/>
            <person name="Chen Y."/>
            <person name="Xu X."/>
            <person name="Zhang Y."/>
            <person name="Luo S."/>
            <person name="Chen H."/>
            <person name="Gao J."/>
            <person name="Mao Z."/>
            <person name="Pires J.C."/>
            <person name="Luo M."/>
            <person name="Kudrna D."/>
            <person name="Wing R.A."/>
            <person name="Meyers B.C."/>
            <person name="Yi K."/>
            <person name="Kong H."/>
            <person name="Lavrijsen P."/>
            <person name="Sunseri F."/>
            <person name="Falavigna A."/>
            <person name="Ye Y."/>
            <person name="Leebens-Mack J.H."/>
            <person name="Chen G."/>
        </authorList>
    </citation>
    <scope>NUCLEOTIDE SEQUENCE [LARGE SCALE GENOMIC DNA]</scope>
    <source>
        <strain evidence="4">cv. DH0086</strain>
    </source>
</reference>
<evidence type="ECO:0000313" key="4">
    <source>
        <dbReference type="Proteomes" id="UP000243459"/>
    </source>
</evidence>
<protein>
    <recommendedName>
        <fullName evidence="2">Neprosin PEP catalytic domain-containing protein</fullName>
    </recommendedName>
</protein>
<name>A0A5P1FBM0_ASPOF</name>
<dbReference type="Pfam" id="PF14365">
    <property type="entry name" value="Neprosin_AP"/>
    <property type="match status" value="1"/>
</dbReference>
<dbReference type="InterPro" id="IPR004314">
    <property type="entry name" value="Neprosin"/>
</dbReference>
<accession>A0A5P1FBM0</accession>
<dbReference type="PANTHER" id="PTHR31589:SF223">
    <property type="entry name" value="PROTEIN, PUTATIVE (DUF239)-RELATED"/>
    <property type="match status" value="1"/>
</dbReference>
<dbReference type="OMA" id="LEVHAIS"/>
<keyword evidence="1" id="KW-0732">Signal</keyword>
<dbReference type="Gene3D" id="3.90.1320.10">
    <property type="entry name" value="Outer-capsid protein sigma 3, large lobe"/>
    <property type="match status" value="1"/>
</dbReference>
<dbReference type="EMBL" id="CM007383">
    <property type="protein sequence ID" value="ONK74031.1"/>
    <property type="molecule type" value="Genomic_DNA"/>
</dbReference>
<dbReference type="Gramene" id="ONK74031">
    <property type="protein sequence ID" value="ONK74031"/>
    <property type="gene ID" value="A4U43_C03F2080"/>
</dbReference>
<feature type="signal peptide" evidence="1">
    <location>
        <begin position="1"/>
        <end position="15"/>
    </location>
</feature>
<keyword evidence="4" id="KW-1185">Reference proteome</keyword>
<dbReference type="Pfam" id="PF03080">
    <property type="entry name" value="Neprosin"/>
    <property type="match status" value="1"/>
</dbReference>
<proteinExistence type="predicted"/>
<evidence type="ECO:0000256" key="1">
    <source>
        <dbReference type="SAM" id="SignalP"/>
    </source>
</evidence>
<dbReference type="PANTHER" id="PTHR31589">
    <property type="entry name" value="PROTEIN, PUTATIVE (DUF239)-RELATED-RELATED"/>
    <property type="match status" value="1"/>
</dbReference>
<dbReference type="PROSITE" id="PS52045">
    <property type="entry name" value="NEPROSIN_PEP_CD"/>
    <property type="match status" value="1"/>
</dbReference>
<dbReference type="InterPro" id="IPR025521">
    <property type="entry name" value="Neprosin_propep"/>
</dbReference>
<organism evidence="3 4">
    <name type="scientific">Asparagus officinalis</name>
    <name type="common">Garden asparagus</name>
    <dbReference type="NCBI Taxonomy" id="4686"/>
    <lineage>
        <taxon>Eukaryota</taxon>
        <taxon>Viridiplantae</taxon>
        <taxon>Streptophyta</taxon>
        <taxon>Embryophyta</taxon>
        <taxon>Tracheophyta</taxon>
        <taxon>Spermatophyta</taxon>
        <taxon>Magnoliopsida</taxon>
        <taxon>Liliopsida</taxon>
        <taxon>Asparagales</taxon>
        <taxon>Asparagaceae</taxon>
        <taxon>Asparagoideae</taxon>
        <taxon>Asparagus</taxon>
    </lineage>
</organism>